<organism evidence="1 2">
    <name type="scientific">Halomarinibacterium sedimenti</name>
    <dbReference type="NCBI Taxonomy" id="2857106"/>
    <lineage>
        <taxon>Bacteria</taxon>
        <taxon>Pseudomonadati</taxon>
        <taxon>Bacteroidota</taxon>
        <taxon>Flavobacteriia</taxon>
        <taxon>Flavobacteriales</taxon>
        <taxon>Flavobacteriaceae</taxon>
        <taxon>Halomarinibacterium</taxon>
    </lineage>
</organism>
<gene>
    <name evidence="1" type="ORF">KXJ69_05680</name>
</gene>
<protein>
    <submittedName>
        <fullName evidence="1">Uncharacterized protein</fullName>
    </submittedName>
</protein>
<dbReference type="AlphaFoldDB" id="A0A9X1FN22"/>
<dbReference type="Proteomes" id="UP001138686">
    <property type="component" value="Unassembled WGS sequence"/>
</dbReference>
<sequence>MERVKMIWDFRGPNAQKIAEHHKIHLDEFILKEKLKDIITGIEILSEMHHTAIMIVYPNDVDALRAILKPHRGQRYTES</sequence>
<evidence type="ECO:0000313" key="1">
    <source>
        <dbReference type="EMBL" id="MBW2937586.1"/>
    </source>
</evidence>
<comment type="caution">
    <text evidence="1">The sequence shown here is derived from an EMBL/GenBank/DDBJ whole genome shotgun (WGS) entry which is preliminary data.</text>
</comment>
<accession>A0A9X1FN22</accession>
<proteinExistence type="predicted"/>
<dbReference type="RefSeq" id="WP_219052006.1">
    <property type="nucleotide sequence ID" value="NZ_JAHWDP010000002.1"/>
</dbReference>
<keyword evidence="2" id="KW-1185">Reference proteome</keyword>
<reference evidence="1" key="1">
    <citation type="submission" date="2021-07" db="EMBL/GenBank/DDBJ databases">
        <title>Aureisphaera sp. CAU 1614 isolated from sea sediment.</title>
        <authorList>
            <person name="Kim W."/>
        </authorList>
    </citation>
    <scope>NUCLEOTIDE SEQUENCE</scope>
    <source>
        <strain evidence="1">CAU 1614</strain>
    </source>
</reference>
<name>A0A9X1FN22_9FLAO</name>
<dbReference type="EMBL" id="JAHWDP010000002">
    <property type="protein sequence ID" value="MBW2937586.1"/>
    <property type="molecule type" value="Genomic_DNA"/>
</dbReference>
<evidence type="ECO:0000313" key="2">
    <source>
        <dbReference type="Proteomes" id="UP001138686"/>
    </source>
</evidence>